<evidence type="ECO:0000313" key="4">
    <source>
        <dbReference type="Proteomes" id="UP000005237"/>
    </source>
</evidence>
<keyword evidence="2" id="KW-0472">Membrane</keyword>
<keyword evidence="1" id="KW-0732">Signal</keyword>
<dbReference type="InterPro" id="IPR051417">
    <property type="entry name" value="SDr/BOS_complex"/>
</dbReference>
<dbReference type="PANTHER" id="PTHR23303:SF14">
    <property type="entry name" value="BOS COMPLEX SUBUNIT NOMO1-RELATED"/>
    <property type="match status" value="1"/>
</dbReference>
<keyword evidence="4" id="KW-1185">Reference proteome</keyword>
<reference evidence="4" key="1">
    <citation type="submission" date="2010-08" db="EMBL/GenBank/DDBJ databases">
        <authorList>
            <consortium name="Caenorhabditis japonica Sequencing Consortium"/>
            <person name="Wilson R.K."/>
        </authorList>
    </citation>
    <scope>NUCLEOTIDE SEQUENCE [LARGE SCALE GENOMIC DNA]</scope>
    <source>
        <strain evidence="4">DF5081</strain>
    </source>
</reference>
<reference evidence="3" key="2">
    <citation type="submission" date="2022-06" db="UniProtKB">
        <authorList>
            <consortium name="EnsemblMetazoa"/>
        </authorList>
    </citation>
    <scope>IDENTIFICATION</scope>
    <source>
        <strain evidence="3">DF5081</strain>
    </source>
</reference>
<dbReference type="Proteomes" id="UP000005237">
    <property type="component" value="Unassembled WGS sequence"/>
</dbReference>
<evidence type="ECO:0000256" key="1">
    <source>
        <dbReference type="ARBA" id="ARBA00022729"/>
    </source>
</evidence>
<accession>A0A8R1IRA4</accession>
<keyword evidence="2" id="KW-0812">Transmembrane</keyword>
<evidence type="ECO:0000313" key="3">
    <source>
        <dbReference type="EnsemblMetazoa" id="CJA38174b.1"/>
    </source>
</evidence>
<evidence type="ECO:0000256" key="2">
    <source>
        <dbReference type="SAM" id="Phobius"/>
    </source>
</evidence>
<dbReference type="EnsemblMetazoa" id="CJA38174b.1">
    <property type="protein sequence ID" value="CJA38174b.1"/>
    <property type="gene ID" value="WBGene00214021"/>
</dbReference>
<dbReference type="AlphaFoldDB" id="A0A8R1IRA4"/>
<proteinExistence type="predicted"/>
<name>A0A8R1IRA4_CAEJA</name>
<organism evidence="3 4">
    <name type="scientific">Caenorhabditis japonica</name>
    <dbReference type="NCBI Taxonomy" id="281687"/>
    <lineage>
        <taxon>Eukaryota</taxon>
        <taxon>Metazoa</taxon>
        <taxon>Ecdysozoa</taxon>
        <taxon>Nematoda</taxon>
        <taxon>Chromadorea</taxon>
        <taxon>Rhabditida</taxon>
        <taxon>Rhabditina</taxon>
        <taxon>Rhabditomorpha</taxon>
        <taxon>Rhabditoidea</taxon>
        <taxon>Rhabditidae</taxon>
        <taxon>Peloderinae</taxon>
        <taxon>Caenorhabditis</taxon>
    </lineage>
</organism>
<dbReference type="PANTHER" id="PTHR23303">
    <property type="entry name" value="CARBOXYPEPTIDASE REGULATORY REGION-CONTAINING"/>
    <property type="match status" value="1"/>
</dbReference>
<dbReference type="GO" id="GO:0005789">
    <property type="term" value="C:endoplasmic reticulum membrane"/>
    <property type="evidence" value="ECO:0007669"/>
    <property type="project" value="TreeGrafter"/>
</dbReference>
<protein>
    <submittedName>
        <fullName evidence="3">Uncharacterized protein</fullName>
    </submittedName>
</protein>
<keyword evidence="2" id="KW-1133">Transmembrane helix</keyword>
<feature type="transmembrane region" description="Helical" evidence="2">
    <location>
        <begin position="316"/>
        <end position="335"/>
    </location>
</feature>
<sequence length="367" mass="40389">MAKSGTQTNAQIVIIGPVKRVEDYDITASRDGYKFLPKGAAGHFDSVKLSQLSIKIVDEITNEPLDGVLLSLVGGKGAGSDYRSNNVLDATAQKNFVALAPGEYFVRAILQEYKFQPSTSTILVKEGQHENVVLKGKRVSFSASLREVRSSSVRSHDSSGWKPIVSVAFLPNCEYNVYAKSFADGTSAPHSFPRQFTVAMTAEDVKTLDFVATNIAKTTDIAVEIGMDTLPDIQSVRVVITRNNNEHVQVTSVVAPHHLHYLVNLPRDNSEYAIRVEPERPPQAFAAKTVRVTADQAMKVARVPLTTSKRINDIDISLGSLLSLPFFVSLALIFFNQNRVLETLQATIEGARAIFGRSEDNNQRRRK</sequence>